<dbReference type="RefSeq" id="WP_097790291.1">
    <property type="nucleotide sequence ID" value="NZ_BAAADT010000037.1"/>
</dbReference>
<gene>
    <name evidence="7" type="ORF">BEI_3055</name>
</gene>
<name>A0A291PAZ9_9GAMM</name>
<dbReference type="OrthoDB" id="9812260at2"/>
<dbReference type="PROSITE" id="PS50887">
    <property type="entry name" value="GGDEF"/>
    <property type="match status" value="1"/>
</dbReference>
<evidence type="ECO:0000259" key="6">
    <source>
        <dbReference type="PROSITE" id="PS50887"/>
    </source>
</evidence>
<dbReference type="InterPro" id="IPR050469">
    <property type="entry name" value="Diguanylate_Cyclase"/>
</dbReference>
<dbReference type="Pfam" id="PF03924">
    <property type="entry name" value="CHASE"/>
    <property type="match status" value="1"/>
</dbReference>
<comment type="catalytic activity">
    <reaction evidence="3">
        <text>2 GTP = 3',3'-c-di-GMP + 2 diphosphate</text>
        <dbReference type="Rhea" id="RHEA:24898"/>
        <dbReference type="ChEBI" id="CHEBI:33019"/>
        <dbReference type="ChEBI" id="CHEBI:37565"/>
        <dbReference type="ChEBI" id="CHEBI:58805"/>
        <dbReference type="EC" id="2.7.7.65"/>
    </reaction>
</comment>
<feature type="transmembrane region" description="Helical" evidence="4">
    <location>
        <begin position="158"/>
        <end position="180"/>
    </location>
</feature>
<dbReference type="FunFam" id="3.30.70.270:FF:000001">
    <property type="entry name" value="Diguanylate cyclase domain protein"/>
    <property type="match status" value="1"/>
</dbReference>
<proteinExistence type="predicted"/>
<dbReference type="InterPro" id="IPR000160">
    <property type="entry name" value="GGDEF_dom"/>
</dbReference>
<dbReference type="InterPro" id="IPR029787">
    <property type="entry name" value="Nucleotide_cyclase"/>
</dbReference>
<feature type="transmembrane region" description="Helical" evidence="4">
    <location>
        <begin position="31"/>
        <end position="49"/>
    </location>
</feature>
<sequence length="660" mass="73297">MSHRFAALPVLAAVPPLLGLALWPASAVDPATWVTVALVVPLTLGQLAWHLRRLTWLRVVLWPVLAWLALSLLSYLLPEHWVAHAAWNRLAEGLVPGSHVDDWRPPLLVMVSLTLLGLGLHSRTRANLGAPLLLTTTGLVLAGQALEHRHGHSLLAMAAPWPVIGAQACLLLAQLIDALGGWRVTRGSIRRALWPSLLLALIALIFWHHQKVLVEHALKAGVQAQGQRLADRLSGEIDAHLAAMRRFAASWEWLNAPPSSERWARQASLYHRDFRYFLNIAFIDTDSRIRRVYPLDEVNRRLIGTRLFDAQPGGREALERALDGEGVGRTEIIGLLQGQPGIIHYLPVARDDDGRILGAVGMVVGLQSLADTLFRQVDPHATALALFEGDRLLAYQGPAQRQGPWQHAADIDISGKSLTLITRPARDALLARRSRLPVISLMVGLTLSYLLYLALFARHRMLLQHRQVRRSNRELRREVRTRADLQKEVEWLAEHDELTRLPNRRRFMQVLDAQAEIRPLSLLLCDIDHFKRINDRFGHLVGDRYLAELGRLGRDVIGAAGGTFARFGGEEFIACLPGFDTDAAVAVAERLRRRLAEAGLDHEDGSPMTLSVGVATLGEGPLTPEVLLQEADDALYRAKARGRDRVERATPRADLTRAGI</sequence>
<dbReference type="Gene3D" id="3.30.70.270">
    <property type="match status" value="1"/>
</dbReference>
<dbReference type="GO" id="GO:0052621">
    <property type="term" value="F:diguanylate cyclase activity"/>
    <property type="evidence" value="ECO:0007669"/>
    <property type="project" value="UniProtKB-EC"/>
</dbReference>
<dbReference type="SMART" id="SM01079">
    <property type="entry name" value="CHASE"/>
    <property type="match status" value="1"/>
</dbReference>
<dbReference type="Pfam" id="PF00990">
    <property type="entry name" value="GGDEF"/>
    <property type="match status" value="1"/>
</dbReference>
<dbReference type="NCBIfam" id="TIGR00254">
    <property type="entry name" value="GGDEF"/>
    <property type="match status" value="1"/>
</dbReference>
<accession>A0A291PAZ9</accession>
<feature type="domain" description="GGDEF" evidence="6">
    <location>
        <begin position="518"/>
        <end position="651"/>
    </location>
</feature>
<evidence type="ECO:0000256" key="3">
    <source>
        <dbReference type="ARBA" id="ARBA00034247"/>
    </source>
</evidence>
<dbReference type="GO" id="GO:0005886">
    <property type="term" value="C:plasma membrane"/>
    <property type="evidence" value="ECO:0007669"/>
    <property type="project" value="TreeGrafter"/>
</dbReference>
<dbReference type="KEGG" id="hbe:BEI_3055"/>
<dbReference type="InterPro" id="IPR006189">
    <property type="entry name" value="CHASE_dom"/>
</dbReference>
<keyword evidence="4" id="KW-0472">Membrane</keyword>
<dbReference type="Proteomes" id="UP000219993">
    <property type="component" value="Chromosome"/>
</dbReference>
<evidence type="ECO:0000313" key="8">
    <source>
        <dbReference type="Proteomes" id="UP000219993"/>
    </source>
</evidence>
<dbReference type="PANTHER" id="PTHR45138">
    <property type="entry name" value="REGULATORY COMPONENTS OF SENSORY TRANSDUCTION SYSTEM"/>
    <property type="match status" value="1"/>
</dbReference>
<evidence type="ECO:0000256" key="1">
    <source>
        <dbReference type="ARBA" id="ARBA00001946"/>
    </source>
</evidence>
<evidence type="ECO:0000313" key="7">
    <source>
        <dbReference type="EMBL" id="ATJ84042.1"/>
    </source>
</evidence>
<dbReference type="AlphaFoldDB" id="A0A291PAZ9"/>
<dbReference type="GO" id="GO:0043709">
    <property type="term" value="P:cell adhesion involved in single-species biofilm formation"/>
    <property type="evidence" value="ECO:0007669"/>
    <property type="project" value="TreeGrafter"/>
</dbReference>
<dbReference type="GO" id="GO:1902201">
    <property type="term" value="P:negative regulation of bacterial-type flagellum-dependent cell motility"/>
    <property type="evidence" value="ECO:0007669"/>
    <property type="project" value="TreeGrafter"/>
</dbReference>
<comment type="cofactor">
    <cofactor evidence="1">
        <name>Mg(2+)</name>
        <dbReference type="ChEBI" id="CHEBI:18420"/>
    </cofactor>
</comment>
<dbReference type="EC" id="2.7.7.65" evidence="2"/>
<feature type="domain" description="CHASE" evidence="5">
    <location>
        <begin position="289"/>
        <end position="373"/>
    </location>
</feature>
<keyword evidence="4" id="KW-0812">Transmembrane</keyword>
<feature type="transmembrane region" description="Helical" evidence="4">
    <location>
        <begin position="128"/>
        <end position="146"/>
    </location>
</feature>
<keyword evidence="8" id="KW-1185">Reference proteome</keyword>
<dbReference type="CDD" id="cd01949">
    <property type="entry name" value="GGDEF"/>
    <property type="match status" value="1"/>
</dbReference>
<feature type="transmembrane region" description="Helical" evidence="4">
    <location>
        <begin position="192"/>
        <end position="209"/>
    </location>
</feature>
<dbReference type="PROSITE" id="PS50839">
    <property type="entry name" value="CHASE"/>
    <property type="match status" value="1"/>
</dbReference>
<dbReference type="SMART" id="SM00267">
    <property type="entry name" value="GGDEF"/>
    <property type="match status" value="1"/>
</dbReference>
<dbReference type="SUPFAM" id="SSF55073">
    <property type="entry name" value="Nucleotide cyclase"/>
    <property type="match status" value="1"/>
</dbReference>
<dbReference type="PANTHER" id="PTHR45138:SF9">
    <property type="entry name" value="DIGUANYLATE CYCLASE DGCM-RELATED"/>
    <property type="match status" value="1"/>
</dbReference>
<evidence type="ECO:0000256" key="2">
    <source>
        <dbReference type="ARBA" id="ARBA00012528"/>
    </source>
</evidence>
<evidence type="ECO:0000256" key="4">
    <source>
        <dbReference type="SAM" id="Phobius"/>
    </source>
</evidence>
<dbReference type="EMBL" id="CP021435">
    <property type="protein sequence ID" value="ATJ84042.1"/>
    <property type="molecule type" value="Genomic_DNA"/>
</dbReference>
<organism evidence="7 8">
    <name type="scientific">Halomonas beimenensis</name>
    <dbReference type="NCBI Taxonomy" id="475662"/>
    <lineage>
        <taxon>Bacteria</taxon>
        <taxon>Pseudomonadati</taxon>
        <taxon>Pseudomonadota</taxon>
        <taxon>Gammaproteobacteria</taxon>
        <taxon>Oceanospirillales</taxon>
        <taxon>Halomonadaceae</taxon>
        <taxon>Halomonas</taxon>
    </lineage>
</organism>
<feature type="transmembrane region" description="Helical" evidence="4">
    <location>
        <begin position="103"/>
        <end position="121"/>
    </location>
</feature>
<feature type="transmembrane region" description="Helical" evidence="4">
    <location>
        <begin position="436"/>
        <end position="457"/>
    </location>
</feature>
<evidence type="ECO:0000259" key="5">
    <source>
        <dbReference type="PROSITE" id="PS50839"/>
    </source>
</evidence>
<reference evidence="7 8" key="1">
    <citation type="journal article" date="2017" name="Sci. Rep.">
        <title>Revealing the Saline Adaptation Strategies of the Halophilic Bacterium Halomonas beimenensis through High-throughput Omics and Transposon Mutagenesis Approaches.</title>
        <authorList>
            <person name="Chen Y.H."/>
            <person name="Lin S.S."/>
            <person name="Shyu Y.T."/>
        </authorList>
    </citation>
    <scope>NUCLEOTIDE SEQUENCE [LARGE SCALE GENOMIC DNA]</scope>
    <source>
        <strain evidence="7 8">NTU-111</strain>
    </source>
</reference>
<dbReference type="InterPro" id="IPR043128">
    <property type="entry name" value="Rev_trsase/Diguanyl_cyclase"/>
</dbReference>
<keyword evidence="4" id="KW-1133">Transmembrane helix</keyword>
<feature type="transmembrane region" description="Helical" evidence="4">
    <location>
        <begin position="56"/>
        <end position="77"/>
    </location>
</feature>
<protein>
    <recommendedName>
        <fullName evidence="2">diguanylate cyclase</fullName>
        <ecNumber evidence="2">2.7.7.65</ecNumber>
    </recommendedName>
</protein>